<evidence type="ECO:0000256" key="6">
    <source>
        <dbReference type="ARBA" id="ARBA00023136"/>
    </source>
</evidence>
<name>A0A6A6XWL8_9PLEO</name>
<keyword evidence="5 7" id="KW-1133">Transmembrane helix</keyword>
<evidence type="ECO:0000256" key="3">
    <source>
        <dbReference type="ARBA" id="ARBA00022692"/>
    </source>
</evidence>
<evidence type="ECO:0000256" key="2">
    <source>
        <dbReference type="ARBA" id="ARBA00009045"/>
    </source>
</evidence>
<dbReference type="Proteomes" id="UP000799757">
    <property type="component" value="Unassembled WGS sequence"/>
</dbReference>
<dbReference type="AlphaFoldDB" id="A0A6A6XWL8"/>
<dbReference type="InterPro" id="IPR035952">
    <property type="entry name" value="Rhomboid-like_sf"/>
</dbReference>
<evidence type="ECO:0000259" key="8">
    <source>
        <dbReference type="Pfam" id="PF01694"/>
    </source>
</evidence>
<dbReference type="Gene3D" id="1.20.1540.10">
    <property type="entry name" value="Rhomboid-like"/>
    <property type="match status" value="1"/>
</dbReference>
<comment type="similarity">
    <text evidence="2">Belongs to the peptidase S54 family.</text>
</comment>
<gene>
    <name evidence="9" type="ORF">K505DRAFT_370002</name>
</gene>
<dbReference type="Pfam" id="PF01694">
    <property type="entry name" value="Rhomboid"/>
    <property type="match status" value="1"/>
</dbReference>
<reference evidence="9" key="1">
    <citation type="journal article" date="2020" name="Stud. Mycol.">
        <title>101 Dothideomycetes genomes: a test case for predicting lifestyles and emergence of pathogens.</title>
        <authorList>
            <person name="Haridas S."/>
            <person name="Albert R."/>
            <person name="Binder M."/>
            <person name="Bloem J."/>
            <person name="Labutti K."/>
            <person name="Salamov A."/>
            <person name="Andreopoulos B."/>
            <person name="Baker S."/>
            <person name="Barry K."/>
            <person name="Bills G."/>
            <person name="Bluhm B."/>
            <person name="Cannon C."/>
            <person name="Castanera R."/>
            <person name="Culley D."/>
            <person name="Daum C."/>
            <person name="Ezra D."/>
            <person name="Gonzalez J."/>
            <person name="Henrissat B."/>
            <person name="Kuo A."/>
            <person name="Liang C."/>
            <person name="Lipzen A."/>
            <person name="Lutzoni F."/>
            <person name="Magnuson J."/>
            <person name="Mondo S."/>
            <person name="Nolan M."/>
            <person name="Ohm R."/>
            <person name="Pangilinan J."/>
            <person name="Park H.-J."/>
            <person name="Ramirez L."/>
            <person name="Alfaro M."/>
            <person name="Sun H."/>
            <person name="Tritt A."/>
            <person name="Yoshinaga Y."/>
            <person name="Zwiers L.-H."/>
            <person name="Turgeon B."/>
            <person name="Goodwin S."/>
            <person name="Spatafora J."/>
            <person name="Crous P."/>
            <person name="Grigoriev I."/>
        </authorList>
    </citation>
    <scope>NUCLEOTIDE SEQUENCE</scope>
    <source>
        <strain evidence="9">CBS 109.77</strain>
    </source>
</reference>
<keyword evidence="4" id="KW-0378">Hydrolase</keyword>
<organism evidence="9 10">
    <name type="scientific">Melanomma pulvis-pyrius CBS 109.77</name>
    <dbReference type="NCBI Taxonomy" id="1314802"/>
    <lineage>
        <taxon>Eukaryota</taxon>
        <taxon>Fungi</taxon>
        <taxon>Dikarya</taxon>
        <taxon>Ascomycota</taxon>
        <taxon>Pezizomycotina</taxon>
        <taxon>Dothideomycetes</taxon>
        <taxon>Pleosporomycetidae</taxon>
        <taxon>Pleosporales</taxon>
        <taxon>Melanommataceae</taxon>
        <taxon>Melanomma</taxon>
    </lineage>
</organism>
<dbReference type="SUPFAM" id="SSF144091">
    <property type="entry name" value="Rhomboid-like"/>
    <property type="match status" value="1"/>
</dbReference>
<protein>
    <recommendedName>
        <fullName evidence="8">Peptidase S54 rhomboid domain-containing protein</fullName>
    </recommendedName>
</protein>
<accession>A0A6A6XWL8</accession>
<dbReference type="PANTHER" id="PTHR43731">
    <property type="entry name" value="RHOMBOID PROTEASE"/>
    <property type="match status" value="1"/>
</dbReference>
<keyword evidence="6 7" id="KW-0472">Membrane</keyword>
<dbReference type="InterPro" id="IPR022764">
    <property type="entry name" value="Peptidase_S54_rhomboid_dom"/>
</dbReference>
<dbReference type="OrthoDB" id="418595at2759"/>
<comment type="subcellular location">
    <subcellularLocation>
        <location evidence="1">Membrane</location>
        <topology evidence="1">Multi-pass membrane protein</topology>
    </subcellularLocation>
</comment>
<feature type="domain" description="Peptidase S54 rhomboid" evidence="8">
    <location>
        <begin position="159"/>
        <end position="309"/>
    </location>
</feature>
<dbReference type="EMBL" id="MU001742">
    <property type="protein sequence ID" value="KAF2800830.1"/>
    <property type="molecule type" value="Genomic_DNA"/>
</dbReference>
<keyword evidence="10" id="KW-1185">Reference proteome</keyword>
<dbReference type="PANTHER" id="PTHR43731:SF14">
    <property type="entry name" value="PRESENILIN-ASSOCIATED RHOMBOID-LIKE PROTEIN, MITOCHONDRIAL"/>
    <property type="match status" value="1"/>
</dbReference>
<evidence type="ECO:0000256" key="1">
    <source>
        <dbReference type="ARBA" id="ARBA00004141"/>
    </source>
</evidence>
<feature type="transmembrane region" description="Helical" evidence="7">
    <location>
        <begin position="110"/>
        <end position="127"/>
    </location>
</feature>
<dbReference type="InterPro" id="IPR050925">
    <property type="entry name" value="Rhomboid_protease_S54"/>
</dbReference>
<dbReference type="GO" id="GO:0016020">
    <property type="term" value="C:membrane"/>
    <property type="evidence" value="ECO:0007669"/>
    <property type="project" value="UniProtKB-SubCell"/>
</dbReference>
<dbReference type="GO" id="GO:0004252">
    <property type="term" value="F:serine-type endopeptidase activity"/>
    <property type="evidence" value="ECO:0007669"/>
    <property type="project" value="InterPro"/>
</dbReference>
<feature type="transmembrane region" description="Helical" evidence="7">
    <location>
        <begin position="289"/>
        <end position="307"/>
    </location>
</feature>
<feature type="transmembrane region" description="Helical" evidence="7">
    <location>
        <begin position="234"/>
        <end position="252"/>
    </location>
</feature>
<sequence length="314" mass="34929">MSSAYHLLRTLRPTKSIPPVKAIQSITSIHHSQSIYPTRTFHLTRTLQPTRPLRPPQSTRLLYPTRPPMTSTFLGLGRGQNLAIPDLERRLYSGGFRPNYQAQSDINMKILWGLIGINVGVWGYFMYVKAQATQGFMKPITQFVPNFTMNVREFFGGKKYWQALTSCFTHFDPMHLLFNMVSAYSLGQFVARTPGIGPGKFLTLVIGSGLAGSAGFLAQRMRNYERGQVDRTRGLGFSGCVMGMGAAAAFMYPHAKMLIMGIVPAPLWALSLGYLVYDGYYLNDKKSTTGHAGHLGGALFGAAYYFLKLRGARF</sequence>
<proteinExistence type="inferred from homology"/>
<keyword evidence="3 7" id="KW-0812">Transmembrane</keyword>
<evidence type="ECO:0000256" key="7">
    <source>
        <dbReference type="SAM" id="Phobius"/>
    </source>
</evidence>
<evidence type="ECO:0000256" key="4">
    <source>
        <dbReference type="ARBA" id="ARBA00022801"/>
    </source>
</evidence>
<evidence type="ECO:0000256" key="5">
    <source>
        <dbReference type="ARBA" id="ARBA00022989"/>
    </source>
</evidence>
<evidence type="ECO:0000313" key="10">
    <source>
        <dbReference type="Proteomes" id="UP000799757"/>
    </source>
</evidence>
<feature type="transmembrane region" description="Helical" evidence="7">
    <location>
        <begin position="258"/>
        <end position="277"/>
    </location>
</feature>
<evidence type="ECO:0000313" key="9">
    <source>
        <dbReference type="EMBL" id="KAF2800830.1"/>
    </source>
</evidence>
<feature type="transmembrane region" description="Helical" evidence="7">
    <location>
        <begin position="201"/>
        <end position="218"/>
    </location>
</feature>